<feature type="binding site" evidence="12">
    <location>
        <begin position="158"/>
        <end position="159"/>
    </location>
    <ligand>
        <name>S-adenosyl-L-methionine</name>
        <dbReference type="ChEBI" id="CHEBI:59789"/>
    </ligand>
</feature>
<feature type="binding site" evidence="12">
    <location>
        <begin position="213"/>
        <end position="215"/>
    </location>
    <ligand>
        <name>S-adenosyl-L-methionine</name>
        <dbReference type="ChEBI" id="CHEBI:59789"/>
    </ligand>
</feature>
<feature type="active site" description="S-methylcysteine intermediate" evidence="12">
    <location>
        <position position="336"/>
    </location>
</feature>
<evidence type="ECO:0000256" key="8">
    <source>
        <dbReference type="ARBA" id="ARBA00022694"/>
    </source>
</evidence>
<dbReference type="NCBIfam" id="TIGR00048">
    <property type="entry name" value="rRNA_mod_RlmN"/>
    <property type="match status" value="1"/>
</dbReference>
<feature type="binding site" evidence="12">
    <location>
        <position position="293"/>
    </location>
    <ligand>
        <name>S-adenosyl-L-methionine</name>
        <dbReference type="ChEBI" id="CHEBI:59789"/>
    </ligand>
</feature>
<feature type="binding site" evidence="12">
    <location>
        <position position="118"/>
    </location>
    <ligand>
        <name>[4Fe-4S] cluster</name>
        <dbReference type="ChEBI" id="CHEBI:49883"/>
        <note>4Fe-4S-S-AdoMet</note>
    </ligand>
</feature>
<evidence type="ECO:0000256" key="2">
    <source>
        <dbReference type="ARBA" id="ARBA00022485"/>
    </source>
</evidence>
<comment type="catalytic activity">
    <reaction evidence="12">
        <text>adenosine(37) in tRNA + 2 reduced [2Fe-2S]-[ferredoxin] + 2 S-adenosyl-L-methionine = 2-methyladenosine(37) in tRNA + 5'-deoxyadenosine + L-methionine + 2 oxidized [2Fe-2S]-[ferredoxin] + S-adenosyl-L-homocysteine</text>
        <dbReference type="Rhea" id="RHEA:43332"/>
        <dbReference type="Rhea" id="RHEA-COMP:10000"/>
        <dbReference type="Rhea" id="RHEA-COMP:10001"/>
        <dbReference type="Rhea" id="RHEA-COMP:10162"/>
        <dbReference type="Rhea" id="RHEA-COMP:10485"/>
        <dbReference type="ChEBI" id="CHEBI:17319"/>
        <dbReference type="ChEBI" id="CHEBI:33737"/>
        <dbReference type="ChEBI" id="CHEBI:33738"/>
        <dbReference type="ChEBI" id="CHEBI:57844"/>
        <dbReference type="ChEBI" id="CHEBI:57856"/>
        <dbReference type="ChEBI" id="CHEBI:59789"/>
        <dbReference type="ChEBI" id="CHEBI:74411"/>
        <dbReference type="ChEBI" id="CHEBI:74497"/>
        <dbReference type="EC" id="2.1.1.192"/>
    </reaction>
</comment>
<comment type="catalytic activity">
    <reaction evidence="12">
        <text>adenosine(2503) in 23S rRNA + 2 reduced [2Fe-2S]-[ferredoxin] + 2 S-adenosyl-L-methionine = 2-methyladenosine(2503) in 23S rRNA + 5'-deoxyadenosine + L-methionine + 2 oxidized [2Fe-2S]-[ferredoxin] + S-adenosyl-L-homocysteine</text>
        <dbReference type="Rhea" id="RHEA:42916"/>
        <dbReference type="Rhea" id="RHEA-COMP:10000"/>
        <dbReference type="Rhea" id="RHEA-COMP:10001"/>
        <dbReference type="Rhea" id="RHEA-COMP:10152"/>
        <dbReference type="Rhea" id="RHEA-COMP:10282"/>
        <dbReference type="ChEBI" id="CHEBI:17319"/>
        <dbReference type="ChEBI" id="CHEBI:33737"/>
        <dbReference type="ChEBI" id="CHEBI:33738"/>
        <dbReference type="ChEBI" id="CHEBI:57844"/>
        <dbReference type="ChEBI" id="CHEBI:57856"/>
        <dbReference type="ChEBI" id="CHEBI:59789"/>
        <dbReference type="ChEBI" id="CHEBI:74411"/>
        <dbReference type="ChEBI" id="CHEBI:74497"/>
        <dbReference type="EC" id="2.1.1.192"/>
    </reaction>
</comment>
<feature type="domain" description="Radical SAM core" evidence="13">
    <location>
        <begin position="97"/>
        <end position="331"/>
    </location>
</feature>
<reference evidence="14" key="1">
    <citation type="submission" date="2011-08" db="EMBL/GenBank/DDBJ databases">
        <authorList>
            <consortium name="The Broad Institute Genome Sequencing Platform"/>
            <person name="Earl A."/>
            <person name="Ward D."/>
            <person name="Feldgarden M."/>
            <person name="Gevers D."/>
            <person name="Sizova M."/>
            <person name="Hazen A."/>
            <person name="Epstein S."/>
            <person name="Young S.K."/>
            <person name="Zeng Q."/>
            <person name="Gargeya S."/>
            <person name="Fitzgerald M."/>
            <person name="Haas B."/>
            <person name="Abouelleil A."/>
            <person name="Alvarado L."/>
            <person name="Arachchi H.M."/>
            <person name="Berlin A."/>
            <person name="Brown A."/>
            <person name="Chapman S.B."/>
            <person name="Chen Z."/>
            <person name="Dunbar C."/>
            <person name="Freedman E."/>
            <person name="Gearin G."/>
            <person name="Gellesch M."/>
            <person name="Goldberg J."/>
            <person name="Griggs A."/>
            <person name="Gujja S."/>
            <person name="Heiman D."/>
            <person name="Howarth C."/>
            <person name="Larson L."/>
            <person name="Lui A."/>
            <person name="MacDonald P.J.P."/>
            <person name="Montmayeur A."/>
            <person name="Murphy C."/>
            <person name="Neiman D."/>
            <person name="Pearson M."/>
            <person name="Priest M."/>
            <person name="Roberts A."/>
            <person name="Saif S."/>
            <person name="Shea T."/>
            <person name="Shenoy N."/>
            <person name="Sisk P."/>
            <person name="Stolte C."/>
            <person name="Sykes S."/>
            <person name="Wortman J."/>
            <person name="Nusbaum C."/>
            <person name="Birren B."/>
        </authorList>
    </citation>
    <scope>NUCLEOTIDE SEQUENCE</scope>
    <source>
        <strain evidence="14">ACB1</strain>
    </source>
</reference>
<dbReference type="GO" id="GO:0070040">
    <property type="term" value="F:rRNA (adenine(2503)-C2-)-methyltransferase activity"/>
    <property type="evidence" value="ECO:0007669"/>
    <property type="project" value="UniProtKB-UniRule"/>
</dbReference>
<keyword evidence="4 12" id="KW-0698">rRNA processing</keyword>
<feature type="binding site" evidence="12">
    <location>
        <position position="115"/>
    </location>
    <ligand>
        <name>[4Fe-4S] cluster</name>
        <dbReference type="ChEBI" id="CHEBI:49883"/>
        <note>4Fe-4S-S-AdoMet</note>
    </ligand>
</feature>
<dbReference type="InterPro" id="IPR058240">
    <property type="entry name" value="rSAM_sf"/>
</dbReference>
<dbReference type="HAMAP" id="MF_01849">
    <property type="entry name" value="RNA_methyltr_RlmN"/>
    <property type="match status" value="1"/>
</dbReference>
<keyword evidence="10 12" id="KW-0408">Iron</keyword>
<dbReference type="Gene3D" id="3.20.20.70">
    <property type="entry name" value="Aldolase class I"/>
    <property type="match status" value="1"/>
</dbReference>
<dbReference type="EC" id="2.1.1.192" evidence="12"/>
<dbReference type="InterPro" id="IPR048641">
    <property type="entry name" value="RlmN_N"/>
</dbReference>
<dbReference type="GO" id="GO:0070475">
    <property type="term" value="P:rRNA base methylation"/>
    <property type="evidence" value="ECO:0007669"/>
    <property type="project" value="UniProtKB-UniRule"/>
</dbReference>
<dbReference type="PIRSF" id="PIRSF006004">
    <property type="entry name" value="CHP00048"/>
    <property type="match status" value="1"/>
</dbReference>
<evidence type="ECO:0000259" key="13">
    <source>
        <dbReference type="PROSITE" id="PS51918"/>
    </source>
</evidence>
<dbReference type="InterPro" id="IPR040072">
    <property type="entry name" value="Methyltransferase_A"/>
</dbReference>
<dbReference type="InterPro" id="IPR027492">
    <property type="entry name" value="RNA_MTrfase_RlmN"/>
</dbReference>
<dbReference type="Pfam" id="PF21016">
    <property type="entry name" value="RlmN_N"/>
    <property type="match status" value="1"/>
</dbReference>
<keyword evidence="15" id="KW-1185">Reference proteome</keyword>
<keyword evidence="6 12" id="KW-0808">Transferase</keyword>
<keyword evidence="7 12" id="KW-0949">S-adenosyl-L-methionine</keyword>
<dbReference type="InterPro" id="IPR007197">
    <property type="entry name" value="rSAM"/>
</dbReference>
<dbReference type="SFLD" id="SFLDF00275">
    <property type="entry name" value="adenosine_C2_methyltransferase"/>
    <property type="match status" value="1"/>
</dbReference>
<accession>G9WLU6</accession>
<name>G9WLU6_9FIRM</name>
<feature type="binding site" evidence="12">
    <location>
        <position position="111"/>
    </location>
    <ligand>
        <name>[4Fe-4S] cluster</name>
        <dbReference type="ChEBI" id="CHEBI:49883"/>
        <note>4Fe-4S-S-AdoMet</note>
    </ligand>
</feature>
<dbReference type="Gene3D" id="1.10.150.530">
    <property type="match status" value="1"/>
</dbReference>
<gene>
    <name evidence="12" type="primary">rlmN</name>
    <name evidence="14" type="ORF">HMPREF9625_00305</name>
</gene>
<sequence length="350" mass="39896">MQNLRDLEENEIEAWVLEQHFPKYRTKQIFQWVQEKDVEDFQAMENLPKDLREKLSKDFTLKLPKLYRRYVSQIDGTEKFLFELSDGHRIESVFMEYRHGNTACISTQVGCKMGCAFCASTLSGLARNLSSGEMLGQIVAMEKITGKKISNVVLMGSGEPLDNYDEVLRFIRLISGKTGRNLSQRNITLSTCGIVPKIRELAEEGLGITLALSLHASTDEKRKKIMPIAYRYALSDVMDAVRFYFQKTGRRVSFEYALVLGMNDGEEDVLALTKLLKKKGVHFPAHVNLIPVNPIKERDFSAPDRKKIQRFKEGLEKNGIACTIRREMGSDISGACGQLRRDAELEERED</sequence>
<dbReference type="Pfam" id="PF04055">
    <property type="entry name" value="Radical_SAM"/>
    <property type="match status" value="1"/>
</dbReference>
<evidence type="ECO:0000256" key="6">
    <source>
        <dbReference type="ARBA" id="ARBA00022679"/>
    </source>
</evidence>
<dbReference type="InterPro" id="IPR004383">
    <property type="entry name" value="rRNA_lsu_MTrfase_RlmN/Cfr"/>
</dbReference>
<comment type="cofactor">
    <cofactor evidence="12">
        <name>[4Fe-4S] cluster</name>
        <dbReference type="ChEBI" id="CHEBI:49883"/>
    </cofactor>
    <text evidence="12">Binds 1 [4Fe-4S] cluster. The cluster is coordinated with 3 cysteines and an exchangeable S-adenosyl-L-methionine.</text>
</comment>
<dbReference type="GO" id="GO:0019843">
    <property type="term" value="F:rRNA binding"/>
    <property type="evidence" value="ECO:0007669"/>
    <property type="project" value="UniProtKB-UniRule"/>
</dbReference>
<keyword evidence="3 12" id="KW-0963">Cytoplasm</keyword>
<dbReference type="PANTHER" id="PTHR30544:SF5">
    <property type="entry name" value="RADICAL SAM CORE DOMAIN-CONTAINING PROTEIN"/>
    <property type="match status" value="1"/>
</dbReference>
<comment type="miscellaneous">
    <text evidence="12">Reaction proceeds by a ping-pong mechanism involving intermediate methylation of a conserved cysteine residue.</text>
</comment>
<evidence type="ECO:0000256" key="7">
    <source>
        <dbReference type="ARBA" id="ARBA00022691"/>
    </source>
</evidence>
<feature type="binding site" evidence="12">
    <location>
        <position position="190"/>
    </location>
    <ligand>
        <name>S-adenosyl-L-methionine</name>
        <dbReference type="ChEBI" id="CHEBI:59789"/>
    </ligand>
</feature>
<keyword evidence="12" id="KW-1015">Disulfide bond</keyword>
<dbReference type="GO" id="GO:0051539">
    <property type="term" value="F:4 iron, 4 sulfur cluster binding"/>
    <property type="evidence" value="ECO:0007669"/>
    <property type="project" value="UniProtKB-UniRule"/>
</dbReference>
<feature type="active site" description="Proton acceptor" evidence="12">
    <location>
        <position position="91"/>
    </location>
</feature>
<dbReference type="GO" id="GO:0005737">
    <property type="term" value="C:cytoplasm"/>
    <property type="evidence" value="ECO:0007669"/>
    <property type="project" value="UniProtKB-SubCell"/>
</dbReference>
<comment type="subcellular location">
    <subcellularLocation>
        <location evidence="1 12">Cytoplasm</location>
    </subcellularLocation>
</comment>
<dbReference type="SUPFAM" id="SSF102114">
    <property type="entry name" value="Radical SAM enzymes"/>
    <property type="match status" value="1"/>
</dbReference>
<keyword evidence="8 12" id="KW-0819">tRNA processing</keyword>
<dbReference type="PATRIC" id="fig|796943.3.peg.695"/>
<evidence type="ECO:0000313" key="14">
    <source>
        <dbReference type="EMBL" id="EHL12751.1"/>
    </source>
</evidence>
<organism evidence="14 15">
    <name type="scientific">Oribacterium parvum ACB1</name>
    <dbReference type="NCBI Taxonomy" id="796943"/>
    <lineage>
        <taxon>Bacteria</taxon>
        <taxon>Bacillati</taxon>
        <taxon>Bacillota</taxon>
        <taxon>Clostridia</taxon>
        <taxon>Lachnospirales</taxon>
        <taxon>Lachnospiraceae</taxon>
        <taxon>Oribacterium</taxon>
    </lineage>
</organism>
<dbReference type="PROSITE" id="PS51918">
    <property type="entry name" value="RADICAL_SAM"/>
    <property type="match status" value="1"/>
</dbReference>
<evidence type="ECO:0000256" key="9">
    <source>
        <dbReference type="ARBA" id="ARBA00022723"/>
    </source>
</evidence>
<dbReference type="InterPro" id="IPR013785">
    <property type="entry name" value="Aldolase_TIM"/>
</dbReference>
<dbReference type="CDD" id="cd01335">
    <property type="entry name" value="Radical_SAM"/>
    <property type="match status" value="1"/>
</dbReference>
<dbReference type="GO" id="GO:0000049">
    <property type="term" value="F:tRNA binding"/>
    <property type="evidence" value="ECO:0007669"/>
    <property type="project" value="UniProtKB-UniRule"/>
</dbReference>
<evidence type="ECO:0000256" key="12">
    <source>
        <dbReference type="HAMAP-Rule" id="MF_01849"/>
    </source>
</evidence>
<dbReference type="EMBL" id="AFZC02000003">
    <property type="protein sequence ID" value="EHL12751.1"/>
    <property type="molecule type" value="Genomic_DNA"/>
</dbReference>
<comment type="caution">
    <text evidence="12">Lacks conserved residue(s) required for the propagation of feature annotation.</text>
</comment>
<keyword evidence="5 12" id="KW-0489">Methyltransferase</keyword>
<keyword evidence="2 12" id="KW-0004">4Fe-4S</keyword>
<keyword evidence="11 12" id="KW-0411">Iron-sulfur</keyword>
<evidence type="ECO:0000256" key="1">
    <source>
        <dbReference type="ARBA" id="ARBA00004496"/>
    </source>
</evidence>
<dbReference type="HOGENOM" id="CLU_029101_0_1_9"/>
<keyword evidence="9 12" id="KW-0479">Metal-binding</keyword>
<dbReference type="AlphaFoldDB" id="G9WLU6"/>
<dbReference type="PANTHER" id="PTHR30544">
    <property type="entry name" value="23S RRNA METHYLTRANSFERASE"/>
    <property type="match status" value="1"/>
</dbReference>
<comment type="function">
    <text evidence="12">Specifically methylates position 2 of adenine 2503 in 23S rRNA and position 2 of adenine 37 in tRNAs.</text>
</comment>
<dbReference type="FunFam" id="3.20.20.70:FF:000014">
    <property type="entry name" value="Probable dual-specificity RNA methyltransferase RlmN"/>
    <property type="match status" value="1"/>
</dbReference>
<evidence type="ECO:0000256" key="4">
    <source>
        <dbReference type="ARBA" id="ARBA00022552"/>
    </source>
</evidence>
<dbReference type="GO" id="GO:0002935">
    <property type="term" value="F:tRNA (adenine(37)-C2)-methyltransferase activity"/>
    <property type="evidence" value="ECO:0007669"/>
    <property type="project" value="UniProtKB-UniRule"/>
</dbReference>
<evidence type="ECO:0000256" key="5">
    <source>
        <dbReference type="ARBA" id="ARBA00022603"/>
    </source>
</evidence>
<dbReference type="SFLD" id="SFLDG01062">
    <property type="entry name" value="methyltransferase_(Class_A)"/>
    <property type="match status" value="1"/>
</dbReference>
<dbReference type="STRING" id="796943.HMPREF9625_00305"/>
<reference evidence="14" key="2">
    <citation type="submission" date="2013-03" db="EMBL/GenBank/DDBJ databases">
        <title>The Genome Sequence of Oribacterium sp. ACB1.</title>
        <authorList>
            <consortium name="The Broad Institute Genomics Platform"/>
            <consortium name="The Broad Institute Genome Sequencing Center for Infectious Disease"/>
            <person name="Earl A."/>
            <person name="Ward D."/>
            <person name="Feldgarden M."/>
            <person name="Gevers D."/>
            <person name="Sizova M."/>
            <person name="Hazen A."/>
            <person name="Epstein S."/>
            <person name="Walker B."/>
            <person name="Young S."/>
            <person name="Zeng Q."/>
            <person name="Gargeya S."/>
            <person name="Fitzgerald M."/>
            <person name="Haas B."/>
            <person name="Abouelleil A."/>
            <person name="Allen A.W."/>
            <person name="Alvarado L."/>
            <person name="Arachchi H.M."/>
            <person name="Berlin A.M."/>
            <person name="Chapman S.B."/>
            <person name="Gainer-Dewar J."/>
            <person name="Goldberg J."/>
            <person name="Griggs A."/>
            <person name="Gujja S."/>
            <person name="Hansen M."/>
            <person name="Howarth C."/>
            <person name="Imamovic A."/>
            <person name="Ireland A."/>
            <person name="Larimer J."/>
            <person name="McCowan C."/>
            <person name="Murphy C."/>
            <person name="Pearson M."/>
            <person name="Poon T.W."/>
            <person name="Priest M."/>
            <person name="Roberts A."/>
            <person name="Saif S."/>
            <person name="Shea T."/>
            <person name="Sisk P."/>
            <person name="Sykes S."/>
            <person name="Wortman J."/>
            <person name="Nusbaum C."/>
            <person name="Birren B."/>
        </authorList>
    </citation>
    <scope>NUCLEOTIDE SEQUENCE [LARGE SCALE GENOMIC DNA]</scope>
    <source>
        <strain evidence="14">ACB1</strain>
    </source>
</reference>
<comment type="caution">
    <text evidence="14">The sequence shown here is derived from an EMBL/GenBank/DDBJ whole genome shotgun (WGS) entry which is preliminary data.</text>
</comment>
<comment type="similarity">
    <text evidence="12">Belongs to the radical SAM superfamily. RlmN family.</text>
</comment>
<dbReference type="GO" id="GO:0030488">
    <property type="term" value="P:tRNA methylation"/>
    <property type="evidence" value="ECO:0007669"/>
    <property type="project" value="UniProtKB-UniRule"/>
</dbReference>
<dbReference type="RefSeq" id="WP_009534174.1">
    <property type="nucleotide sequence ID" value="NZ_KE148312.1"/>
</dbReference>
<dbReference type="GO" id="GO:0046872">
    <property type="term" value="F:metal ion binding"/>
    <property type="evidence" value="ECO:0007669"/>
    <property type="project" value="UniProtKB-KW"/>
</dbReference>
<evidence type="ECO:0000313" key="15">
    <source>
        <dbReference type="Proteomes" id="UP000018461"/>
    </source>
</evidence>
<evidence type="ECO:0000256" key="10">
    <source>
        <dbReference type="ARBA" id="ARBA00023004"/>
    </source>
</evidence>
<proteinExistence type="inferred from homology"/>
<evidence type="ECO:0000256" key="11">
    <source>
        <dbReference type="ARBA" id="ARBA00023014"/>
    </source>
</evidence>
<dbReference type="SFLD" id="SFLDS00029">
    <property type="entry name" value="Radical_SAM"/>
    <property type="match status" value="1"/>
</dbReference>
<evidence type="ECO:0000256" key="3">
    <source>
        <dbReference type="ARBA" id="ARBA00022490"/>
    </source>
</evidence>
<protein>
    <recommendedName>
        <fullName evidence="12">Probable dual-specificity RNA methyltransferase RlmN</fullName>
        <ecNumber evidence="12">2.1.1.192</ecNumber>
    </recommendedName>
    <alternativeName>
        <fullName evidence="12">23S rRNA (adenine(2503)-C(2))-methyltransferase</fullName>
    </alternativeName>
    <alternativeName>
        <fullName evidence="12">23S rRNA m2A2503 methyltransferase</fullName>
    </alternativeName>
    <alternativeName>
        <fullName evidence="12">Ribosomal RNA large subunit methyltransferase N</fullName>
    </alternativeName>
    <alternativeName>
        <fullName evidence="12">tRNA (adenine(37)-C(2))-methyltransferase</fullName>
    </alternativeName>
    <alternativeName>
        <fullName evidence="12">tRNA m2A37 methyltransferase</fullName>
    </alternativeName>
</protein>
<dbReference type="Proteomes" id="UP000018461">
    <property type="component" value="Unassembled WGS sequence"/>
</dbReference>